<dbReference type="Pfam" id="PF02585">
    <property type="entry name" value="PIG-L"/>
    <property type="match status" value="1"/>
</dbReference>
<proteinExistence type="predicted"/>
<dbReference type="Proteomes" id="UP000712673">
    <property type="component" value="Unassembled WGS sequence"/>
</dbReference>
<dbReference type="SUPFAM" id="SSF102588">
    <property type="entry name" value="LmbE-like"/>
    <property type="match status" value="1"/>
</dbReference>
<gene>
    <name evidence="1" type="ORF">FJZ47_09065</name>
</gene>
<dbReference type="AlphaFoldDB" id="A0A938B286"/>
<sequence>MHQSARRCILAVFAHPDDETSAAAGTLVQYAREGVDIHVVTATRGELGALGTGGLTITRQDLPAVREAELRAVLALYGANPPILLGYGDQQLITADFETLTQDVLQAMASVRPNVVITFGPSGISNHDDHKTIHRAATAAFHRYRLTAVVTPRLYYVALPQEVAAQWGFRLHPSEMTLSVCMDIAAVKSVKVQGLRTCRSQADAQELALLLESNNFGHEWFYQAHPAIAPTVAPARGFWPEGTL</sequence>
<comment type="caution">
    <text evidence="1">The sequence shown here is derived from an EMBL/GenBank/DDBJ whole genome shotgun (WGS) entry which is preliminary data.</text>
</comment>
<accession>A0A938B286</accession>
<evidence type="ECO:0000313" key="1">
    <source>
        <dbReference type="EMBL" id="MBM3223936.1"/>
    </source>
</evidence>
<name>A0A938B286_UNCTE</name>
<protein>
    <submittedName>
        <fullName evidence="1">PIG-L family deacetylase</fullName>
    </submittedName>
</protein>
<dbReference type="PANTHER" id="PTHR12993">
    <property type="entry name" value="N-ACETYLGLUCOSAMINYL-PHOSPHATIDYLINOSITOL DE-N-ACETYLASE-RELATED"/>
    <property type="match status" value="1"/>
</dbReference>
<dbReference type="InterPro" id="IPR003737">
    <property type="entry name" value="GlcNAc_PI_deacetylase-related"/>
</dbReference>
<dbReference type="EMBL" id="VGLS01000227">
    <property type="protein sequence ID" value="MBM3223936.1"/>
    <property type="molecule type" value="Genomic_DNA"/>
</dbReference>
<dbReference type="GO" id="GO:0016811">
    <property type="term" value="F:hydrolase activity, acting on carbon-nitrogen (but not peptide) bonds, in linear amides"/>
    <property type="evidence" value="ECO:0007669"/>
    <property type="project" value="TreeGrafter"/>
</dbReference>
<organism evidence="1 2">
    <name type="scientific">Tectimicrobiota bacterium</name>
    <dbReference type="NCBI Taxonomy" id="2528274"/>
    <lineage>
        <taxon>Bacteria</taxon>
        <taxon>Pseudomonadati</taxon>
        <taxon>Nitrospinota/Tectimicrobiota group</taxon>
        <taxon>Candidatus Tectimicrobiota</taxon>
    </lineage>
</organism>
<dbReference type="InterPro" id="IPR024078">
    <property type="entry name" value="LmbE-like_dom_sf"/>
</dbReference>
<dbReference type="PANTHER" id="PTHR12993:SF11">
    <property type="entry name" value="N-ACETYLGLUCOSAMINYL-PHOSPHATIDYLINOSITOL DE-N-ACETYLASE"/>
    <property type="match status" value="1"/>
</dbReference>
<dbReference type="Gene3D" id="3.40.50.10320">
    <property type="entry name" value="LmbE-like"/>
    <property type="match status" value="1"/>
</dbReference>
<evidence type="ECO:0000313" key="2">
    <source>
        <dbReference type="Proteomes" id="UP000712673"/>
    </source>
</evidence>
<reference evidence="1" key="1">
    <citation type="submission" date="2019-03" db="EMBL/GenBank/DDBJ databases">
        <title>Lake Tanganyika Metagenome-Assembled Genomes (MAGs).</title>
        <authorList>
            <person name="Tran P."/>
        </authorList>
    </citation>
    <scope>NUCLEOTIDE SEQUENCE</scope>
    <source>
        <strain evidence="1">K_DeepCast_65m_m2_066</strain>
    </source>
</reference>